<feature type="non-terminal residue" evidence="2">
    <location>
        <position position="155"/>
    </location>
</feature>
<evidence type="ECO:0000313" key="3">
    <source>
        <dbReference type="Proteomes" id="UP000228641"/>
    </source>
</evidence>
<gene>
    <name evidence="2" type="ORF">CUB97_00005</name>
</gene>
<evidence type="ECO:0000259" key="1">
    <source>
        <dbReference type="Pfam" id="PF14512"/>
    </source>
</evidence>
<comment type="caution">
    <text evidence="2">The sequence shown here is derived from an EMBL/GenBank/DDBJ whole genome shotgun (WGS) entry which is preliminary data.</text>
</comment>
<protein>
    <submittedName>
        <fullName evidence="2">Nitroreductase</fullName>
    </submittedName>
</protein>
<sequence>MGENSYIELTLRRYIDREIPADIITALQDKIAECNKVGNLNIQLVLNETRAFTGMLSYGQFSEVKNYLVMVVKKGDNHDERIGYYGEQLVLLAQTLGLNTCWVGLSYRKVPEAYHVGNDEKLACMIALGYGETQGVSHKIKIVEDVSNASDITSS</sequence>
<dbReference type="Proteomes" id="UP000228641">
    <property type="component" value="Unassembled WGS sequence"/>
</dbReference>
<dbReference type="GO" id="GO:0016491">
    <property type="term" value="F:oxidoreductase activity"/>
    <property type="evidence" value="ECO:0007669"/>
    <property type="project" value="InterPro"/>
</dbReference>
<dbReference type="RefSeq" id="WP_317042621.1">
    <property type="nucleotide sequence ID" value="NZ_PGGD01000001.1"/>
</dbReference>
<dbReference type="InterPro" id="IPR000415">
    <property type="entry name" value="Nitroreductase-like"/>
</dbReference>
<dbReference type="EMBL" id="PGGD01000001">
    <property type="protein sequence ID" value="PJF01409.1"/>
    <property type="molecule type" value="Genomic_DNA"/>
</dbReference>
<dbReference type="Gene3D" id="3.40.109.10">
    <property type="entry name" value="NADH Oxidase"/>
    <property type="match status" value="1"/>
</dbReference>
<accession>A0A2M8MB20</accession>
<dbReference type="Pfam" id="PF14512">
    <property type="entry name" value="TM1586_NiRdase"/>
    <property type="match status" value="1"/>
</dbReference>
<dbReference type="InterPro" id="IPR029478">
    <property type="entry name" value="TM1586_NiRdase"/>
</dbReference>
<name>A0A2M8MB20_PREIN</name>
<proteinExistence type="predicted"/>
<reference evidence="2 3" key="1">
    <citation type="submission" date="2017-11" db="EMBL/GenBank/DDBJ databases">
        <title>Genome sequencing of Prevotella intermedia KCOM 1779.</title>
        <authorList>
            <person name="Kook J.-K."/>
            <person name="Park S.-N."/>
            <person name="Lim Y.K."/>
        </authorList>
    </citation>
    <scope>NUCLEOTIDE SEQUENCE [LARGE SCALE GENOMIC DNA]</scope>
    <source>
        <strain evidence="2 3">KCOM 1779</strain>
    </source>
</reference>
<organism evidence="2 3">
    <name type="scientific">Prevotella intermedia</name>
    <dbReference type="NCBI Taxonomy" id="28131"/>
    <lineage>
        <taxon>Bacteria</taxon>
        <taxon>Pseudomonadati</taxon>
        <taxon>Bacteroidota</taxon>
        <taxon>Bacteroidia</taxon>
        <taxon>Bacteroidales</taxon>
        <taxon>Prevotellaceae</taxon>
        <taxon>Prevotella</taxon>
    </lineage>
</organism>
<feature type="domain" description="Putative nitroreductase TM1586" evidence="1">
    <location>
        <begin position="10"/>
        <end position="151"/>
    </location>
</feature>
<dbReference type="SUPFAM" id="SSF55469">
    <property type="entry name" value="FMN-dependent nitroreductase-like"/>
    <property type="match status" value="1"/>
</dbReference>
<dbReference type="AlphaFoldDB" id="A0A2M8MB20"/>
<evidence type="ECO:0000313" key="2">
    <source>
        <dbReference type="EMBL" id="PJF01409.1"/>
    </source>
</evidence>